<name>A0ACB5R608_9BURK</name>
<dbReference type="EMBL" id="BPUR01000041">
    <property type="protein sequence ID" value="GJH22442.1"/>
    <property type="molecule type" value="Genomic_DNA"/>
</dbReference>
<evidence type="ECO:0000313" key="1">
    <source>
        <dbReference type="EMBL" id="GJH22442.1"/>
    </source>
</evidence>
<proteinExistence type="predicted"/>
<sequence length="134" mass="14356">MKSISTSEILDFMQEGKGYSRASFYNAFPDVEARLVNDALLLLTTRGEVWNGNMTTYVKFAPKAARKGAEPIICPSHNWGNLSGYDAGLRGFRGAAEATRGAGYSAPEFGGNAMTGRAGSEGFAGRAMGFRVMK</sequence>
<reference evidence="1" key="1">
    <citation type="submission" date="2021-09" db="EMBL/GenBank/DDBJ databases">
        <title>Isolation and characterization of 3-chlorobenzoate degrading bacteria from soils in Shizuoka.</title>
        <authorList>
            <person name="Ifat A."/>
            <person name="Ogawa N."/>
            <person name="Kimbara K."/>
            <person name="Moriuchi R."/>
            <person name="Dohra H."/>
            <person name="Shintani M."/>
        </authorList>
    </citation>
    <scope>NUCLEOTIDE SEQUENCE</scope>
    <source>
        <strain evidence="1">19CS2-2</strain>
    </source>
</reference>
<accession>A0ACB5R608</accession>
<organism evidence="1 2">
    <name type="scientific">Caballeronia novacaledonica</name>
    <dbReference type="NCBI Taxonomy" id="1544861"/>
    <lineage>
        <taxon>Bacteria</taxon>
        <taxon>Pseudomonadati</taxon>
        <taxon>Pseudomonadota</taxon>
        <taxon>Betaproteobacteria</taxon>
        <taxon>Burkholderiales</taxon>
        <taxon>Burkholderiaceae</taxon>
        <taxon>Caballeronia</taxon>
    </lineage>
</organism>
<evidence type="ECO:0000313" key="2">
    <source>
        <dbReference type="Proteomes" id="UP001055013"/>
    </source>
</evidence>
<gene>
    <name evidence="1" type="ORF">CBA19CS22_37890</name>
</gene>
<comment type="caution">
    <text evidence="1">The sequence shown here is derived from an EMBL/GenBank/DDBJ whole genome shotgun (WGS) entry which is preliminary data.</text>
</comment>
<protein>
    <submittedName>
        <fullName evidence="1">Uncharacterized protein</fullName>
    </submittedName>
</protein>
<dbReference type="Proteomes" id="UP001055013">
    <property type="component" value="Unassembled WGS sequence"/>
</dbReference>
<keyword evidence="2" id="KW-1185">Reference proteome</keyword>